<dbReference type="InterPro" id="IPR029035">
    <property type="entry name" value="DHS-like_NAD/FAD-binding_dom"/>
</dbReference>
<dbReference type="InterPro" id="IPR026590">
    <property type="entry name" value="Ssirtuin_cat_dom"/>
</dbReference>
<keyword evidence="2" id="KW-0808">Transferase</keyword>
<keyword evidence="7" id="KW-1185">Reference proteome</keyword>
<dbReference type="Pfam" id="PF02146">
    <property type="entry name" value="SIR2"/>
    <property type="match status" value="1"/>
</dbReference>
<dbReference type="PROSITE" id="PS50305">
    <property type="entry name" value="SIRTUIN"/>
    <property type="match status" value="1"/>
</dbReference>
<dbReference type="InterPro" id="IPR026591">
    <property type="entry name" value="Sirtuin_cat_small_dom_sf"/>
</dbReference>
<dbReference type="EC" id="2.3.1.286" evidence="1"/>
<dbReference type="PANTHER" id="PTHR11085:SF4">
    <property type="entry name" value="NAD-DEPENDENT PROTEIN DEACYLASE"/>
    <property type="match status" value="1"/>
</dbReference>
<dbReference type="Gene3D" id="3.30.1600.10">
    <property type="entry name" value="SIR2/SIRT2 'Small Domain"/>
    <property type="match status" value="1"/>
</dbReference>
<feature type="domain" description="Deacetylase sirtuin-type" evidence="5">
    <location>
        <begin position="1"/>
        <end position="280"/>
    </location>
</feature>
<evidence type="ECO:0000256" key="1">
    <source>
        <dbReference type="ARBA" id="ARBA00012928"/>
    </source>
</evidence>
<evidence type="ECO:0000313" key="6">
    <source>
        <dbReference type="EMBL" id="BDV44476.1"/>
    </source>
</evidence>
<evidence type="ECO:0000259" key="5">
    <source>
        <dbReference type="PROSITE" id="PS50305"/>
    </source>
</evidence>
<proteinExistence type="predicted"/>
<evidence type="ECO:0000256" key="2">
    <source>
        <dbReference type="ARBA" id="ARBA00022679"/>
    </source>
</evidence>
<dbReference type="RefSeq" id="WP_282000575.1">
    <property type="nucleotide sequence ID" value="NZ_AP027151.1"/>
</dbReference>
<comment type="caution">
    <text evidence="4">Lacks conserved residue(s) required for the propagation of feature annotation.</text>
</comment>
<evidence type="ECO:0000313" key="7">
    <source>
        <dbReference type="Proteomes" id="UP001317705"/>
    </source>
</evidence>
<evidence type="ECO:0000256" key="3">
    <source>
        <dbReference type="ARBA" id="ARBA00023027"/>
    </source>
</evidence>
<evidence type="ECO:0000256" key="4">
    <source>
        <dbReference type="PROSITE-ProRule" id="PRU00236"/>
    </source>
</evidence>
<dbReference type="InterPro" id="IPR003000">
    <property type="entry name" value="Sirtuin"/>
</dbReference>
<name>A0ABN6VVT7_9BACT</name>
<dbReference type="Gene3D" id="3.40.50.1220">
    <property type="entry name" value="TPP-binding domain"/>
    <property type="match status" value="1"/>
</dbReference>
<accession>A0ABN6VVT7</accession>
<organism evidence="6 7">
    <name type="scientific">Geotalea uraniireducens</name>
    <dbReference type="NCBI Taxonomy" id="351604"/>
    <lineage>
        <taxon>Bacteria</taxon>
        <taxon>Pseudomonadati</taxon>
        <taxon>Thermodesulfobacteriota</taxon>
        <taxon>Desulfuromonadia</taxon>
        <taxon>Geobacterales</taxon>
        <taxon>Geobacteraceae</taxon>
        <taxon>Geotalea</taxon>
    </lineage>
</organism>
<reference evidence="6 7" key="1">
    <citation type="submission" date="2022-12" db="EMBL/GenBank/DDBJ databases">
        <title>Polyphasic characterization of Geotalea uranireducens NIT-SL11 newly isolated from a complex of sewage sludge and microbially reduced graphene oxide.</title>
        <authorList>
            <person name="Xie L."/>
            <person name="Yoshida N."/>
            <person name="Meng L."/>
        </authorList>
    </citation>
    <scope>NUCLEOTIDE SEQUENCE [LARGE SCALE GENOMIC DNA]</scope>
    <source>
        <strain evidence="6 7">NIT-SL11</strain>
    </source>
</reference>
<dbReference type="InterPro" id="IPR050134">
    <property type="entry name" value="NAD-dep_sirtuin_deacylases"/>
</dbReference>
<gene>
    <name evidence="6" type="primary">srtN</name>
    <name evidence="6" type="ORF">GURASL_33990</name>
</gene>
<dbReference type="SUPFAM" id="SSF52467">
    <property type="entry name" value="DHS-like NAD/FAD-binding domain"/>
    <property type="match status" value="1"/>
</dbReference>
<dbReference type="EMBL" id="AP027151">
    <property type="protein sequence ID" value="BDV44476.1"/>
    <property type="molecule type" value="Genomic_DNA"/>
</dbReference>
<dbReference type="PANTHER" id="PTHR11085">
    <property type="entry name" value="NAD-DEPENDENT PROTEIN DEACYLASE SIRTUIN-5, MITOCHONDRIAL-RELATED"/>
    <property type="match status" value="1"/>
</dbReference>
<protein>
    <recommendedName>
        <fullName evidence="1">protein acetyllysine N-acetyltransferase</fullName>
        <ecNumber evidence="1">2.3.1.286</ecNumber>
    </recommendedName>
</protein>
<dbReference type="Proteomes" id="UP001317705">
    <property type="component" value="Chromosome"/>
</dbReference>
<keyword evidence="3" id="KW-0520">NAD</keyword>
<sequence>MEREEQCRRAAAAIRAARVLVITAGAGMGVDSGLPDFRGDRGFWNAYPMYERLGISFVGAANPDHFERDPPFGWGFYGHRTNLYRETVPHAGFAILREWIDRFGLDYFVVTSNVDGQFQKAGFAEDRILEVHGSIHYLQCTRPCSMAIWANTESIDVDLTTMRATTLPRCRHCDAVARPNILMFGDYGWISDRTSRQERHFDEFLTDSRGTLTVAIEMGAGTAIPTIRYLTEQIAARPAAAAIRINPREAQIAWPHVSLSLGALAGLTAIDAELRRSAGQ</sequence>